<dbReference type="EMBL" id="ABIY02000126">
    <property type="protein sequence ID" value="EDU98848.1"/>
    <property type="molecule type" value="Genomic_DNA"/>
</dbReference>
<dbReference type="Proteomes" id="UP000003146">
    <property type="component" value="Unassembled WGS sequence"/>
</dbReference>
<organism evidence="1 2">
    <name type="scientific">Phocaeicola coprocola DSM 17136</name>
    <dbReference type="NCBI Taxonomy" id="470145"/>
    <lineage>
        <taxon>Bacteria</taxon>
        <taxon>Pseudomonadati</taxon>
        <taxon>Bacteroidota</taxon>
        <taxon>Bacteroidia</taxon>
        <taxon>Bacteroidales</taxon>
        <taxon>Bacteroidaceae</taxon>
        <taxon>Phocaeicola</taxon>
    </lineage>
</organism>
<dbReference type="STRING" id="470145.BACCOP_04154"/>
<dbReference type="AlphaFoldDB" id="B3JQ70"/>
<comment type="caution">
    <text evidence="1">The sequence shown here is derived from an EMBL/GenBank/DDBJ whole genome shotgun (WGS) entry which is preliminary data.</text>
</comment>
<accession>B3JQ70</accession>
<reference evidence="1 2" key="2">
    <citation type="submission" date="2008-04" db="EMBL/GenBank/DDBJ databases">
        <authorList>
            <person name="Fulton L."/>
            <person name="Clifton S."/>
            <person name="Fulton B."/>
            <person name="Xu J."/>
            <person name="Minx P."/>
            <person name="Pepin K.H."/>
            <person name="Johnson M."/>
            <person name="Thiruvilangam P."/>
            <person name="Bhonagiri V."/>
            <person name="Nash W.E."/>
            <person name="Mardis E.R."/>
            <person name="Wilson R.K."/>
        </authorList>
    </citation>
    <scope>NUCLEOTIDE SEQUENCE [LARGE SCALE GENOMIC DNA]</scope>
    <source>
        <strain evidence="1 2">DSM 17136</strain>
    </source>
</reference>
<sequence length="40" mass="4876">MQKFANKKSFHSFACKRKTLKNERNYSCFDKIYFINPLDI</sequence>
<name>B3JQ70_9BACT</name>
<protein>
    <submittedName>
        <fullName evidence="1">Uncharacterized protein</fullName>
    </submittedName>
</protein>
<evidence type="ECO:0000313" key="1">
    <source>
        <dbReference type="EMBL" id="EDU98848.1"/>
    </source>
</evidence>
<dbReference type="HOGENOM" id="CLU_3284746_0_0_10"/>
<reference evidence="1 2" key="1">
    <citation type="submission" date="2008-04" db="EMBL/GenBank/DDBJ databases">
        <title>Draft genome sequence of Bacteroides coprocola (DSM 17136).</title>
        <authorList>
            <person name="Sudarsanam P."/>
            <person name="Ley R."/>
            <person name="Guruge J."/>
            <person name="Turnbaugh P.J."/>
            <person name="Mahowald M."/>
            <person name="Liep D."/>
            <person name="Gordon J."/>
        </authorList>
    </citation>
    <scope>NUCLEOTIDE SEQUENCE [LARGE SCALE GENOMIC DNA]</scope>
    <source>
        <strain evidence="1 2">DSM 17136</strain>
    </source>
</reference>
<proteinExistence type="predicted"/>
<evidence type="ECO:0000313" key="2">
    <source>
        <dbReference type="Proteomes" id="UP000003146"/>
    </source>
</evidence>
<gene>
    <name evidence="1" type="ORF">BACCOP_04154</name>
</gene>